<dbReference type="OrthoDB" id="10407128at2759"/>
<name>A0A9Q8UWE4_PASFU</name>
<evidence type="ECO:0000313" key="1">
    <source>
        <dbReference type="EMBL" id="UJO24969.1"/>
    </source>
</evidence>
<dbReference type="Proteomes" id="UP000756132">
    <property type="component" value="Chromosome 13"/>
</dbReference>
<gene>
    <name evidence="1" type="ORF">CLAFUR5_14458</name>
</gene>
<reference evidence="1" key="1">
    <citation type="submission" date="2021-12" db="EMBL/GenBank/DDBJ databases">
        <authorList>
            <person name="Zaccaron A."/>
            <person name="Stergiopoulos I."/>
        </authorList>
    </citation>
    <scope>NUCLEOTIDE SEQUENCE</scope>
    <source>
        <strain evidence="1">Race5_Kim</strain>
    </source>
</reference>
<organism evidence="1 2">
    <name type="scientific">Passalora fulva</name>
    <name type="common">Tomato leaf mold</name>
    <name type="synonym">Cladosporium fulvum</name>
    <dbReference type="NCBI Taxonomy" id="5499"/>
    <lineage>
        <taxon>Eukaryota</taxon>
        <taxon>Fungi</taxon>
        <taxon>Dikarya</taxon>
        <taxon>Ascomycota</taxon>
        <taxon>Pezizomycotina</taxon>
        <taxon>Dothideomycetes</taxon>
        <taxon>Dothideomycetidae</taxon>
        <taxon>Mycosphaerellales</taxon>
        <taxon>Mycosphaerellaceae</taxon>
        <taxon>Fulvia</taxon>
    </lineage>
</organism>
<keyword evidence="2" id="KW-1185">Reference proteome</keyword>
<accession>A0A9Q8UWE4</accession>
<reference evidence="1" key="2">
    <citation type="journal article" date="2022" name="Microb. Genom.">
        <title>A chromosome-scale genome assembly of the tomato pathogen Cladosporium fulvum reveals a compartmentalized genome architecture and the presence of a dispensable chromosome.</title>
        <authorList>
            <person name="Zaccaron A.Z."/>
            <person name="Chen L.H."/>
            <person name="Samaras A."/>
            <person name="Stergiopoulos I."/>
        </authorList>
    </citation>
    <scope>NUCLEOTIDE SEQUENCE</scope>
    <source>
        <strain evidence="1">Race5_Kim</strain>
    </source>
</reference>
<protein>
    <submittedName>
        <fullName evidence="1">Uncharacterized protein</fullName>
    </submittedName>
</protein>
<dbReference type="GeneID" id="71994336"/>
<dbReference type="EMBL" id="CP090175">
    <property type="protein sequence ID" value="UJO24969.1"/>
    <property type="molecule type" value="Genomic_DNA"/>
</dbReference>
<dbReference type="RefSeq" id="XP_047769335.1">
    <property type="nucleotide sequence ID" value="XM_047913606.1"/>
</dbReference>
<evidence type="ECO:0000313" key="2">
    <source>
        <dbReference type="Proteomes" id="UP000756132"/>
    </source>
</evidence>
<proteinExistence type="predicted"/>
<dbReference type="OMA" id="ANCGYIR"/>
<dbReference type="KEGG" id="ffu:CLAFUR5_14458"/>
<sequence>MAHVWDLLEDTCCDGKAWSKEVQHSARIICAAAEAFEHKTHTRIIDTIEHPDSKLLTLTAQAFRRDFEEQLPQSVRDVVTYTDFPYATADQQARLPGFNSDRIPDSYRKLFLKDTQFIINIPALTATPSTAAKTWLSFLSFLNDANCGYIRDLVFHFNHLAVQLNIRSRVFPEEHEHAGSIRAPVVGFKLDPAANKETCFLNQNETDFRQASDWLRQSFQKITNDRELFLGAGRFGTREVNKVGKTVLRLPALCCWLRGRRCGVGDGGKGREDSGTGLVMPSSMEVEVLEEMGACVVGLPTEVELREHADECGECGCGWVRGADGAL</sequence>
<dbReference type="AlphaFoldDB" id="A0A9Q8UWE4"/>